<feature type="compositionally biased region" description="Polar residues" evidence="9">
    <location>
        <begin position="34"/>
        <end position="46"/>
    </location>
</feature>
<feature type="compositionally biased region" description="Acidic residues" evidence="9">
    <location>
        <begin position="107"/>
        <end position="120"/>
    </location>
</feature>
<protein>
    <recommendedName>
        <fullName evidence="8">mRNA-capping enzyme subunit beta</fullName>
        <ecNumber evidence="8">3.6.1.74</ecNumber>
    </recommendedName>
    <alternativeName>
        <fullName evidence="8">mRNA 5'-phosphatase</fullName>
    </alternativeName>
    <alternativeName>
        <fullName evidence="8">mRNA 5'-triphosphate monophosphatase</fullName>
    </alternativeName>
</protein>
<dbReference type="PANTHER" id="PTHR28118:SF1">
    <property type="entry name" value="POLYNUCLEOTIDE 5'-TRIPHOSPHATASE CTL1-RELATED"/>
    <property type="match status" value="1"/>
</dbReference>
<dbReference type="InterPro" id="IPR040343">
    <property type="entry name" value="Cet1/Ctl1"/>
</dbReference>
<dbReference type="GO" id="GO:0140818">
    <property type="term" value="F:mRNA 5'-triphosphate monophosphatase activity"/>
    <property type="evidence" value="ECO:0007669"/>
    <property type="project" value="UniProtKB-EC"/>
</dbReference>
<comment type="catalytic activity">
    <reaction evidence="7">
        <text>a 5'-end triphospho-ribonucleoside in mRNA + H2O = a 5'-end diphospho-ribonucleoside in mRNA + phosphate + H(+)</text>
        <dbReference type="Rhea" id="RHEA:67004"/>
        <dbReference type="Rhea" id="RHEA-COMP:17164"/>
        <dbReference type="Rhea" id="RHEA-COMP:17165"/>
        <dbReference type="ChEBI" id="CHEBI:15377"/>
        <dbReference type="ChEBI" id="CHEBI:15378"/>
        <dbReference type="ChEBI" id="CHEBI:43474"/>
        <dbReference type="ChEBI" id="CHEBI:167616"/>
        <dbReference type="ChEBI" id="CHEBI:167618"/>
        <dbReference type="EC" id="3.6.1.74"/>
    </reaction>
    <physiologicalReaction direction="left-to-right" evidence="7">
        <dbReference type="Rhea" id="RHEA:67005"/>
    </physiologicalReaction>
</comment>
<feature type="compositionally biased region" description="Polar residues" evidence="9">
    <location>
        <begin position="96"/>
        <end position="105"/>
    </location>
</feature>
<organism evidence="11 12">
    <name type="scientific">Arxiozyma heterogenica</name>
    <dbReference type="NCBI Taxonomy" id="278026"/>
    <lineage>
        <taxon>Eukaryota</taxon>
        <taxon>Fungi</taxon>
        <taxon>Dikarya</taxon>
        <taxon>Ascomycota</taxon>
        <taxon>Saccharomycotina</taxon>
        <taxon>Saccharomycetes</taxon>
        <taxon>Saccharomycetales</taxon>
        <taxon>Saccharomycetaceae</taxon>
        <taxon>Arxiozyma</taxon>
    </lineage>
</organism>
<evidence type="ECO:0000256" key="7">
    <source>
        <dbReference type="ARBA" id="ARBA00047740"/>
    </source>
</evidence>
<keyword evidence="6 8" id="KW-0539">Nucleus</keyword>
<evidence type="ECO:0000259" key="10">
    <source>
        <dbReference type="Pfam" id="PF02940"/>
    </source>
</evidence>
<evidence type="ECO:0000256" key="4">
    <source>
        <dbReference type="ARBA" id="ARBA00022664"/>
    </source>
</evidence>
<comment type="function">
    <text evidence="8">First step of mRNA capping. Converts the 5'-triphosphate end of a nascent mRNA chain into a diphosphate end.</text>
</comment>
<feature type="region of interest" description="Disordered" evidence="9">
    <location>
        <begin position="1"/>
        <end position="20"/>
    </location>
</feature>
<dbReference type="EMBL" id="JAWIZZ010000053">
    <property type="protein sequence ID" value="KAK5778288.1"/>
    <property type="molecule type" value="Genomic_DNA"/>
</dbReference>
<feature type="region of interest" description="Disordered" evidence="9">
    <location>
        <begin position="196"/>
        <end position="259"/>
    </location>
</feature>
<name>A0AAN7WS02_9SACH</name>
<comment type="subcellular location">
    <subcellularLocation>
        <location evidence="2 8">Nucleus</location>
    </subcellularLocation>
</comment>
<feature type="compositionally biased region" description="Low complexity" evidence="9">
    <location>
        <begin position="156"/>
        <end position="165"/>
    </location>
</feature>
<dbReference type="GO" id="GO:0006370">
    <property type="term" value="P:7-methylguanosine mRNA capping"/>
    <property type="evidence" value="ECO:0007669"/>
    <property type="project" value="UniProtKB-UniRule"/>
</dbReference>
<evidence type="ECO:0000256" key="6">
    <source>
        <dbReference type="ARBA" id="ARBA00023242"/>
    </source>
</evidence>
<feature type="compositionally biased region" description="Basic and acidic residues" evidence="9">
    <location>
        <begin position="11"/>
        <end position="20"/>
    </location>
</feature>
<comment type="caution">
    <text evidence="11">The sequence shown here is derived from an EMBL/GenBank/DDBJ whole genome shotgun (WGS) entry which is preliminary data.</text>
</comment>
<feature type="region of interest" description="Disordered" evidence="9">
    <location>
        <begin position="26"/>
        <end position="182"/>
    </location>
</feature>
<dbReference type="Proteomes" id="UP001306508">
    <property type="component" value="Unassembled WGS sequence"/>
</dbReference>
<dbReference type="InterPro" id="IPR033469">
    <property type="entry name" value="CYTH-like_dom_sf"/>
</dbReference>
<evidence type="ECO:0000256" key="2">
    <source>
        <dbReference type="ARBA" id="ARBA00004123"/>
    </source>
</evidence>
<keyword evidence="4 8" id="KW-0507">mRNA processing</keyword>
<dbReference type="Pfam" id="PF02940">
    <property type="entry name" value="mRNA_triPase"/>
    <property type="match status" value="1"/>
</dbReference>
<accession>A0AAN7WS02</accession>
<dbReference type="CDD" id="cd07470">
    <property type="entry name" value="CYTH-like_mRNA_RTPase"/>
    <property type="match status" value="1"/>
</dbReference>
<dbReference type="GO" id="GO:0031533">
    <property type="term" value="C:mRNA capping enzyme complex"/>
    <property type="evidence" value="ECO:0007669"/>
    <property type="project" value="UniProtKB-UniRule"/>
</dbReference>
<comment type="subunit">
    <text evidence="8">Heterodimer. The mRNA-capping enzyme is composed of two separate chains alpha and beta, respectively a mRNA guanylyltransferase and an mRNA 5'-triphosphate monophosphatase.</text>
</comment>
<gene>
    <name evidence="11" type="ORF">RI543_003947</name>
</gene>
<keyword evidence="12" id="KW-1185">Reference proteome</keyword>
<comment type="cofactor">
    <cofactor evidence="1 8">
        <name>Mg(2+)</name>
        <dbReference type="ChEBI" id="CHEBI:18420"/>
    </cofactor>
</comment>
<dbReference type="InterPro" id="IPR004206">
    <property type="entry name" value="mRNA_triPase_Cet1"/>
</dbReference>
<dbReference type="SUPFAM" id="SSF55154">
    <property type="entry name" value="CYTH-like phosphatases"/>
    <property type="match status" value="1"/>
</dbReference>
<dbReference type="GO" id="GO:0004651">
    <property type="term" value="F:polynucleotide 5'-phosphatase activity"/>
    <property type="evidence" value="ECO:0007669"/>
    <property type="project" value="UniProtKB-UniRule"/>
</dbReference>
<keyword evidence="5 8" id="KW-0378">Hydrolase</keyword>
<sequence>MSKRALSLDDLVNHDENDKNKLQKLSEEVEEQKGSNAQLSLQSRIDNSTEKELLKQSLENFEQPSQQEQSKNISNVSEISNDNANDDYDKFKNGSDIISGSVSSNDFDIDSDETDTDDEFVGNGEVNFDAGMTFNYDKQDRDSPKKKSSPPISANKITSSKSISTKQDEKVKEIPISPKEQTSITFQAELKKDSITDNKETLSNEVETPHIKTETMNDKLQEIKPIDKEKKEKNNLKQDNGESPNDKISENTRKKGLENSIQPVKVNNIFEEKSSSTLKKNTIKKDLQMLQEIASASKPNKYKNVPIWAQKWKPTLNALQQINSGNFKLDPSFLNIIPDDDLTKSVQDWVYATIFSIDPEVRQFIELEMKFGIIREGGLPDRINPPISSQAIYTELDAHMTPNIDEVLFKELNKYIRGIGEMTENSGKFSVIESTTKDSVYRVGIATQRPRFLRMSTDTRTGRIGQFIEKRHIAQLLLYSPKDSYDVKISLNLELPVPDNDPPEKYQSQTPTSIRTKERVSYIHNDSCTRIDVTRVVTHSQNPSRNSNEISHEVELEINTPALITAFDNITNDSRQYAELIRTFLNNGTIIRRKLTSLSAEIFEGTKK</sequence>
<dbReference type="EC" id="3.6.1.74" evidence="8"/>
<proteinExistence type="inferred from homology"/>
<feature type="domain" description="mRNA triphosphatase Cet1-like" evidence="10">
    <location>
        <begin position="340"/>
        <end position="558"/>
    </location>
</feature>
<evidence type="ECO:0000256" key="3">
    <source>
        <dbReference type="ARBA" id="ARBA00006345"/>
    </source>
</evidence>
<evidence type="ECO:0000313" key="11">
    <source>
        <dbReference type="EMBL" id="KAK5778288.1"/>
    </source>
</evidence>
<dbReference type="InterPro" id="IPR037009">
    <property type="entry name" value="mRNA_triPase_Cet1_sf"/>
</dbReference>
<keyword evidence="8" id="KW-0506">mRNA capping</keyword>
<evidence type="ECO:0000256" key="9">
    <source>
        <dbReference type="SAM" id="MobiDB-lite"/>
    </source>
</evidence>
<dbReference type="PANTHER" id="PTHR28118">
    <property type="entry name" value="POLYNUCLEOTIDE 5'-TRIPHOSPHATASE-RELATED"/>
    <property type="match status" value="1"/>
</dbReference>
<dbReference type="Gene3D" id="3.20.100.10">
    <property type="entry name" value="mRNA triphosphatase Cet1-like"/>
    <property type="match status" value="1"/>
</dbReference>
<feature type="compositionally biased region" description="Polar residues" evidence="9">
    <location>
        <begin position="57"/>
        <end position="83"/>
    </location>
</feature>
<evidence type="ECO:0000256" key="1">
    <source>
        <dbReference type="ARBA" id="ARBA00001946"/>
    </source>
</evidence>
<evidence type="ECO:0000256" key="5">
    <source>
        <dbReference type="ARBA" id="ARBA00022801"/>
    </source>
</evidence>
<evidence type="ECO:0000313" key="12">
    <source>
        <dbReference type="Proteomes" id="UP001306508"/>
    </source>
</evidence>
<comment type="similarity">
    <text evidence="3 8">Belongs to the fungal TPase family.</text>
</comment>
<dbReference type="AlphaFoldDB" id="A0AAN7WS02"/>
<reference evidence="12" key="1">
    <citation type="submission" date="2023-07" db="EMBL/GenBank/DDBJ databases">
        <title>A draft genome of Kazachstania heterogenica Y-27499.</title>
        <authorList>
            <person name="Donic C."/>
            <person name="Kralova J.S."/>
            <person name="Fidel L."/>
            <person name="Ben-Dor S."/>
            <person name="Jung S."/>
        </authorList>
    </citation>
    <scope>NUCLEOTIDE SEQUENCE [LARGE SCALE GENOMIC DNA]</scope>
    <source>
        <strain evidence="12">Y27499</strain>
    </source>
</reference>
<feature type="compositionally biased region" description="Basic and acidic residues" evidence="9">
    <location>
        <begin position="196"/>
        <end position="257"/>
    </location>
</feature>
<evidence type="ECO:0000256" key="8">
    <source>
        <dbReference type="RuleBase" id="RU367053"/>
    </source>
</evidence>